<feature type="region of interest" description="Disordered" evidence="5">
    <location>
        <begin position="314"/>
        <end position="354"/>
    </location>
</feature>
<evidence type="ECO:0000256" key="5">
    <source>
        <dbReference type="SAM" id="MobiDB-lite"/>
    </source>
</evidence>
<evidence type="ECO:0000256" key="6">
    <source>
        <dbReference type="SAM" id="Phobius"/>
    </source>
</evidence>
<dbReference type="GO" id="GO:0016020">
    <property type="term" value="C:membrane"/>
    <property type="evidence" value="ECO:0007669"/>
    <property type="project" value="UniProtKB-SubCell"/>
</dbReference>
<dbReference type="AlphaFoldDB" id="A0A482XIQ0"/>
<evidence type="ECO:0000256" key="1">
    <source>
        <dbReference type="ARBA" id="ARBA00004141"/>
    </source>
</evidence>
<dbReference type="PANTHER" id="PTHR20952">
    <property type="entry name" value="ADP-RIBOSYLATION-LIKE FACTOR 6-INTERACTING PROTEIN"/>
    <property type="match status" value="1"/>
</dbReference>
<gene>
    <name evidence="8" type="ORF">LSTR_LSTR011105</name>
</gene>
<dbReference type="OrthoDB" id="10029527at2759"/>
<feature type="region of interest" description="Disordered" evidence="5">
    <location>
        <begin position="14"/>
        <end position="33"/>
    </location>
</feature>
<dbReference type="InParanoid" id="A0A482XIQ0"/>
<dbReference type="EMBL" id="QKKF02009707">
    <property type="protein sequence ID" value="RZF45208.1"/>
    <property type="molecule type" value="Genomic_DNA"/>
</dbReference>
<name>A0A482XIQ0_LAOST</name>
<dbReference type="GO" id="GO:0005783">
    <property type="term" value="C:endoplasmic reticulum"/>
    <property type="evidence" value="ECO:0007669"/>
    <property type="project" value="UniProtKB-ARBA"/>
</dbReference>
<dbReference type="Pfam" id="PF24456">
    <property type="entry name" value="RHD_RETREG1-3"/>
    <property type="match status" value="1"/>
</dbReference>
<keyword evidence="2 6" id="KW-0812">Transmembrane</keyword>
<sequence>MWFKRIWPEIRMKKNEDSDDQEGSRRRSSAGSGDVEQYPSILLLSDQIQTASKIWTNFCAWLRNLREHNQKKFCSVMAGILFPLFIVGRIMSGMLLMYLIVMSVMIVPGIWIHVLSKETKHWINNHIESLRSVWNPQGDATNTEEEDEYMLEESGENLAVLSQIVDPEDSNDSFYSKGSATSIPFMTGVATMPSHDDISLDSLASYSELDLALENSSPKTVILKDIEDYSDDSSSNDPAIMDFQSGHFNGNESSGDEEENLLAKDLTFTETDCAHVSSEPAGISFGSVLTATTSNLGSVGQTLLTNVMHRAMGYVDPSKSGPEDQKSSKMAKNDSSNSLSSNDDFELISHDEVS</sequence>
<protein>
    <recommendedName>
        <fullName evidence="7">RETREG1-3/ARL6IP-like N-terminal reticulon-homology domain-containing protein</fullName>
    </recommendedName>
</protein>
<keyword evidence="4 6" id="KW-0472">Membrane</keyword>
<feature type="transmembrane region" description="Helical" evidence="6">
    <location>
        <begin position="96"/>
        <end position="115"/>
    </location>
</feature>
<dbReference type="STRING" id="195883.A0A482XIQ0"/>
<dbReference type="InterPro" id="IPR052114">
    <property type="entry name" value="ER_autophagy_membrane_reg"/>
</dbReference>
<evidence type="ECO:0000259" key="7">
    <source>
        <dbReference type="Pfam" id="PF24456"/>
    </source>
</evidence>
<evidence type="ECO:0000313" key="9">
    <source>
        <dbReference type="Proteomes" id="UP000291343"/>
    </source>
</evidence>
<organism evidence="8 9">
    <name type="scientific">Laodelphax striatellus</name>
    <name type="common">Small brown planthopper</name>
    <name type="synonym">Delphax striatella</name>
    <dbReference type="NCBI Taxonomy" id="195883"/>
    <lineage>
        <taxon>Eukaryota</taxon>
        <taxon>Metazoa</taxon>
        <taxon>Ecdysozoa</taxon>
        <taxon>Arthropoda</taxon>
        <taxon>Hexapoda</taxon>
        <taxon>Insecta</taxon>
        <taxon>Pterygota</taxon>
        <taxon>Neoptera</taxon>
        <taxon>Paraneoptera</taxon>
        <taxon>Hemiptera</taxon>
        <taxon>Auchenorrhyncha</taxon>
        <taxon>Fulgoroidea</taxon>
        <taxon>Delphacidae</taxon>
        <taxon>Criomorphinae</taxon>
        <taxon>Laodelphax</taxon>
    </lineage>
</organism>
<comment type="subcellular location">
    <subcellularLocation>
        <location evidence="1">Membrane</location>
        <topology evidence="1">Multi-pass membrane protein</topology>
    </subcellularLocation>
</comment>
<dbReference type="PANTHER" id="PTHR20952:SF4">
    <property type="entry name" value="RETICULOPHAGY REGULATOR 2"/>
    <property type="match status" value="1"/>
</dbReference>
<keyword evidence="9" id="KW-1185">Reference proteome</keyword>
<feature type="domain" description="RETREG1-3/ARL6IP-like N-terminal reticulon-homology" evidence="7">
    <location>
        <begin position="1"/>
        <end position="127"/>
    </location>
</feature>
<dbReference type="FunCoup" id="A0A482XIQ0">
    <property type="interactions" value="1"/>
</dbReference>
<evidence type="ECO:0000256" key="3">
    <source>
        <dbReference type="ARBA" id="ARBA00022989"/>
    </source>
</evidence>
<reference evidence="8 9" key="1">
    <citation type="journal article" date="2017" name="Gigascience">
        <title>Genome sequence of the small brown planthopper, Laodelphax striatellus.</title>
        <authorList>
            <person name="Zhu J."/>
            <person name="Jiang F."/>
            <person name="Wang X."/>
            <person name="Yang P."/>
            <person name="Bao Y."/>
            <person name="Zhao W."/>
            <person name="Wang W."/>
            <person name="Lu H."/>
            <person name="Wang Q."/>
            <person name="Cui N."/>
            <person name="Li J."/>
            <person name="Chen X."/>
            <person name="Luo L."/>
            <person name="Yu J."/>
            <person name="Kang L."/>
            <person name="Cui F."/>
        </authorList>
    </citation>
    <scope>NUCLEOTIDE SEQUENCE [LARGE SCALE GENOMIC DNA]</scope>
    <source>
        <strain evidence="8">Lst14</strain>
    </source>
</reference>
<accession>A0A482XIQ0</accession>
<feature type="compositionally biased region" description="Low complexity" evidence="5">
    <location>
        <begin position="333"/>
        <end position="342"/>
    </location>
</feature>
<comment type="caution">
    <text evidence="8">The sequence shown here is derived from an EMBL/GenBank/DDBJ whole genome shotgun (WGS) entry which is preliminary data.</text>
</comment>
<dbReference type="InterPro" id="IPR057282">
    <property type="entry name" value="RETREG1-3-like_RHD"/>
</dbReference>
<dbReference type="Proteomes" id="UP000291343">
    <property type="component" value="Unassembled WGS sequence"/>
</dbReference>
<evidence type="ECO:0000256" key="4">
    <source>
        <dbReference type="ARBA" id="ARBA00023136"/>
    </source>
</evidence>
<proteinExistence type="predicted"/>
<evidence type="ECO:0000313" key="8">
    <source>
        <dbReference type="EMBL" id="RZF45208.1"/>
    </source>
</evidence>
<keyword evidence="3 6" id="KW-1133">Transmembrane helix</keyword>
<evidence type="ECO:0000256" key="2">
    <source>
        <dbReference type="ARBA" id="ARBA00022692"/>
    </source>
</evidence>
<feature type="transmembrane region" description="Helical" evidence="6">
    <location>
        <begin position="73"/>
        <end position="90"/>
    </location>
</feature>